<dbReference type="SUPFAM" id="SSF56104">
    <property type="entry name" value="SAICAR synthase-like"/>
    <property type="match status" value="1"/>
</dbReference>
<reference evidence="13" key="1">
    <citation type="submission" date="2021-01" db="EMBL/GenBank/DDBJ databases">
        <title>Whole genome shotgun sequence of Actinoplanes siamensis NBRC 109076.</title>
        <authorList>
            <person name="Komaki H."/>
            <person name="Tamura T."/>
        </authorList>
    </citation>
    <scope>NUCLEOTIDE SEQUENCE</scope>
    <source>
        <strain evidence="13">NBRC 109076</strain>
    </source>
</reference>
<dbReference type="CDD" id="cd01414">
    <property type="entry name" value="SAICAR_synt_Sc"/>
    <property type="match status" value="1"/>
</dbReference>
<dbReference type="GO" id="GO:0005737">
    <property type="term" value="C:cytoplasm"/>
    <property type="evidence" value="ECO:0007669"/>
    <property type="project" value="TreeGrafter"/>
</dbReference>
<dbReference type="PROSITE" id="PS01057">
    <property type="entry name" value="SAICAR_SYNTHETASE_1"/>
    <property type="match status" value="1"/>
</dbReference>
<dbReference type="InterPro" id="IPR028923">
    <property type="entry name" value="SAICAR_synt/ADE2_N"/>
</dbReference>
<dbReference type="PANTHER" id="PTHR43700">
    <property type="entry name" value="PHOSPHORIBOSYLAMINOIMIDAZOLE-SUCCINOCARBOXAMIDE SYNTHASE"/>
    <property type="match status" value="1"/>
</dbReference>
<dbReference type="GO" id="GO:0006189">
    <property type="term" value="P:'de novo' IMP biosynthetic process"/>
    <property type="evidence" value="ECO:0007669"/>
    <property type="project" value="UniProtKB-UniRule"/>
</dbReference>
<evidence type="ECO:0000256" key="3">
    <source>
        <dbReference type="ARBA" id="ARBA00012217"/>
    </source>
</evidence>
<keyword evidence="7 11" id="KW-0658">Purine biosynthesis</keyword>
<comment type="catalytic activity">
    <reaction evidence="10 11">
        <text>5-amino-1-(5-phospho-D-ribosyl)imidazole-4-carboxylate + L-aspartate + ATP = (2S)-2-[5-amino-1-(5-phospho-beta-D-ribosyl)imidazole-4-carboxamido]succinate + ADP + phosphate + 2 H(+)</text>
        <dbReference type="Rhea" id="RHEA:22628"/>
        <dbReference type="ChEBI" id="CHEBI:15378"/>
        <dbReference type="ChEBI" id="CHEBI:29991"/>
        <dbReference type="ChEBI" id="CHEBI:30616"/>
        <dbReference type="ChEBI" id="CHEBI:43474"/>
        <dbReference type="ChEBI" id="CHEBI:58443"/>
        <dbReference type="ChEBI" id="CHEBI:77657"/>
        <dbReference type="ChEBI" id="CHEBI:456216"/>
        <dbReference type="EC" id="6.3.2.6"/>
    </reaction>
</comment>
<keyword evidence="8 11" id="KW-0067">ATP-binding</keyword>
<dbReference type="EC" id="6.3.2.6" evidence="3 11"/>
<name>A0A919NCE4_9ACTN</name>
<evidence type="ECO:0000256" key="9">
    <source>
        <dbReference type="ARBA" id="ARBA00030409"/>
    </source>
</evidence>
<dbReference type="EMBL" id="BOMW01000062">
    <property type="protein sequence ID" value="GIF08358.1"/>
    <property type="molecule type" value="Genomic_DNA"/>
</dbReference>
<evidence type="ECO:0000259" key="12">
    <source>
        <dbReference type="Pfam" id="PF01259"/>
    </source>
</evidence>
<evidence type="ECO:0000256" key="2">
    <source>
        <dbReference type="ARBA" id="ARBA00010190"/>
    </source>
</evidence>
<comment type="pathway">
    <text evidence="1 11">Purine metabolism; IMP biosynthesis via de novo pathway; 5-amino-1-(5-phospho-D-ribosyl)imidazole-4-carboxamide from 5-amino-1-(5-phospho-D-ribosyl)imidazole-4-carboxylate: step 1/2.</text>
</comment>
<dbReference type="Gene3D" id="3.30.470.20">
    <property type="entry name" value="ATP-grasp fold, B domain"/>
    <property type="match status" value="1"/>
</dbReference>
<keyword evidence="14" id="KW-1185">Reference proteome</keyword>
<keyword evidence="6 11" id="KW-0547">Nucleotide-binding</keyword>
<comment type="similarity">
    <text evidence="2 11">Belongs to the SAICAR synthetase family.</text>
</comment>
<dbReference type="Proteomes" id="UP000629619">
    <property type="component" value="Unassembled WGS sequence"/>
</dbReference>
<dbReference type="PANTHER" id="PTHR43700:SF1">
    <property type="entry name" value="PHOSPHORIBOSYLAMINOIMIDAZOLE-SUCCINOCARBOXAMIDE SYNTHASE"/>
    <property type="match status" value="1"/>
</dbReference>
<dbReference type="RefSeq" id="WP_203683721.1">
    <property type="nucleotide sequence ID" value="NZ_BOMW01000062.1"/>
</dbReference>
<evidence type="ECO:0000313" key="14">
    <source>
        <dbReference type="Proteomes" id="UP000629619"/>
    </source>
</evidence>
<evidence type="ECO:0000313" key="13">
    <source>
        <dbReference type="EMBL" id="GIF08358.1"/>
    </source>
</evidence>
<organism evidence="13 14">
    <name type="scientific">Actinoplanes siamensis</name>
    <dbReference type="NCBI Taxonomy" id="1223317"/>
    <lineage>
        <taxon>Bacteria</taxon>
        <taxon>Bacillati</taxon>
        <taxon>Actinomycetota</taxon>
        <taxon>Actinomycetes</taxon>
        <taxon>Micromonosporales</taxon>
        <taxon>Micromonosporaceae</taxon>
        <taxon>Actinoplanes</taxon>
    </lineage>
</organism>
<comment type="caution">
    <text evidence="13">The sequence shown here is derived from an EMBL/GenBank/DDBJ whole genome shotgun (WGS) entry which is preliminary data.</text>
</comment>
<evidence type="ECO:0000256" key="11">
    <source>
        <dbReference type="HAMAP-Rule" id="MF_00137"/>
    </source>
</evidence>
<evidence type="ECO:0000256" key="4">
    <source>
        <dbReference type="ARBA" id="ARBA00016460"/>
    </source>
</evidence>
<dbReference type="AlphaFoldDB" id="A0A919NCE4"/>
<evidence type="ECO:0000256" key="6">
    <source>
        <dbReference type="ARBA" id="ARBA00022741"/>
    </source>
</evidence>
<evidence type="ECO:0000256" key="7">
    <source>
        <dbReference type="ARBA" id="ARBA00022755"/>
    </source>
</evidence>
<sequence length="278" mass="31438">MELLHSGKVRDVYADGEDLVLVASDRISIFDVILPTPIPDKGKILTQLSLWWFDQLSDVVPNHVISSTDVPQEWAGRAIRCERLEMVKVECIARGYLAGSGLKDYRRDAAVSGVPLPPGLVEGSRLPEPIFTPSTKEAVGAGHDQPMTFEQVVEQEGKDQAEELRRITLEIYRRGSEIAAAKGILIADTKVELGLKDRELKLGDELLTPDSSRFWAAEEWQPGDVQRYLDKQVLRDWATRETDWDRTEPGPELPDRVVEATRDRYVEVYERLTGDRWS</sequence>
<dbReference type="Gene3D" id="3.30.200.20">
    <property type="entry name" value="Phosphorylase Kinase, domain 1"/>
    <property type="match status" value="1"/>
</dbReference>
<protein>
    <recommendedName>
        <fullName evidence="4 11">Phosphoribosylaminoimidazole-succinocarboxamide synthase</fullName>
        <ecNumber evidence="3 11">6.3.2.6</ecNumber>
    </recommendedName>
    <alternativeName>
        <fullName evidence="9 11">SAICAR synthetase</fullName>
    </alternativeName>
</protein>
<dbReference type="Pfam" id="PF01259">
    <property type="entry name" value="SAICAR_synt"/>
    <property type="match status" value="1"/>
</dbReference>
<dbReference type="NCBIfam" id="NF010568">
    <property type="entry name" value="PRK13961.1"/>
    <property type="match status" value="1"/>
</dbReference>
<dbReference type="GO" id="GO:0005524">
    <property type="term" value="F:ATP binding"/>
    <property type="evidence" value="ECO:0007669"/>
    <property type="project" value="UniProtKB-KW"/>
</dbReference>
<dbReference type="InterPro" id="IPR018236">
    <property type="entry name" value="SAICAR_synthetase_CS"/>
</dbReference>
<evidence type="ECO:0000256" key="1">
    <source>
        <dbReference type="ARBA" id="ARBA00004672"/>
    </source>
</evidence>
<dbReference type="NCBIfam" id="TIGR00081">
    <property type="entry name" value="purC"/>
    <property type="match status" value="1"/>
</dbReference>
<feature type="domain" description="SAICAR synthetase/ADE2 N-terminal" evidence="12">
    <location>
        <begin position="4"/>
        <end position="247"/>
    </location>
</feature>
<dbReference type="GO" id="GO:0004639">
    <property type="term" value="F:phosphoribosylaminoimidazolesuccinocarboxamide synthase activity"/>
    <property type="evidence" value="ECO:0007669"/>
    <property type="project" value="UniProtKB-UniRule"/>
</dbReference>
<evidence type="ECO:0000256" key="10">
    <source>
        <dbReference type="ARBA" id="ARBA00048475"/>
    </source>
</evidence>
<evidence type="ECO:0000256" key="8">
    <source>
        <dbReference type="ARBA" id="ARBA00022840"/>
    </source>
</evidence>
<keyword evidence="5 11" id="KW-0436">Ligase</keyword>
<gene>
    <name evidence="11 13" type="primary">purC</name>
    <name evidence="13" type="ORF">Asi03nite_58960</name>
</gene>
<evidence type="ECO:0000256" key="5">
    <source>
        <dbReference type="ARBA" id="ARBA00022598"/>
    </source>
</evidence>
<dbReference type="HAMAP" id="MF_00137">
    <property type="entry name" value="SAICAR_synth"/>
    <property type="match status" value="1"/>
</dbReference>
<proteinExistence type="inferred from homology"/>
<dbReference type="InterPro" id="IPR001636">
    <property type="entry name" value="SAICAR_synth"/>
</dbReference>
<accession>A0A919NCE4</accession>